<name>I3Z2X2_BELBD</name>
<proteinExistence type="predicted"/>
<dbReference type="Proteomes" id="UP000006050">
    <property type="component" value="Chromosome"/>
</dbReference>
<dbReference type="HOGENOM" id="CLU_838535_0_0_10"/>
<dbReference type="EMBL" id="CP003281">
    <property type="protein sequence ID" value="AFL83590.1"/>
    <property type="molecule type" value="Genomic_DNA"/>
</dbReference>
<reference evidence="2" key="1">
    <citation type="submission" date="2012-06" db="EMBL/GenBank/DDBJ databases">
        <title>The complete genome of Belliella baltica DSM 15883.</title>
        <authorList>
            <person name="Lucas S."/>
            <person name="Copeland A."/>
            <person name="Lapidus A."/>
            <person name="Goodwin L."/>
            <person name="Pitluck S."/>
            <person name="Peters L."/>
            <person name="Mikhailova N."/>
            <person name="Davenport K."/>
            <person name="Kyrpides N."/>
            <person name="Mavromatis K."/>
            <person name="Pagani I."/>
            <person name="Ivanova N."/>
            <person name="Ovchinnikova G."/>
            <person name="Zeytun A."/>
            <person name="Detter J.C."/>
            <person name="Han C."/>
            <person name="Land M."/>
            <person name="Hauser L."/>
            <person name="Markowitz V."/>
            <person name="Cheng J.-F."/>
            <person name="Hugenholtz P."/>
            <person name="Woyke T."/>
            <person name="Wu D."/>
            <person name="Tindall B."/>
            <person name="Pomrenke H."/>
            <person name="Brambilla E."/>
            <person name="Klenk H.-P."/>
            <person name="Eisen J.A."/>
        </authorList>
    </citation>
    <scope>NUCLEOTIDE SEQUENCE [LARGE SCALE GENOMIC DNA]</scope>
    <source>
        <strain evidence="2">DSM 15883 / CIP 108006 / LMG 21964 / BA134</strain>
    </source>
</reference>
<accession>I3Z2X2</accession>
<gene>
    <name evidence="1" type="ordered locus">Belba_0947</name>
</gene>
<organism evidence="1 2">
    <name type="scientific">Belliella baltica (strain DSM 15883 / CIP 108006 / LMG 21964 / BA134)</name>
    <dbReference type="NCBI Taxonomy" id="866536"/>
    <lineage>
        <taxon>Bacteria</taxon>
        <taxon>Pseudomonadati</taxon>
        <taxon>Bacteroidota</taxon>
        <taxon>Cytophagia</taxon>
        <taxon>Cytophagales</taxon>
        <taxon>Cyclobacteriaceae</taxon>
        <taxon>Belliella</taxon>
    </lineage>
</organism>
<keyword evidence="2" id="KW-1185">Reference proteome</keyword>
<dbReference type="OrthoDB" id="1490934at2"/>
<dbReference type="AlphaFoldDB" id="I3Z2X2"/>
<dbReference type="STRING" id="866536.Belba_0947"/>
<dbReference type="KEGG" id="bbd:Belba_0947"/>
<sequence length="331" mass="38839">MSFEEKLDSYFSKISIQLKESTGLTGNPAKHLLHIYADYVEVVSVFSNGTYISVTDILDRFKDEGLIHQKEKDSDQAEGNDENQTFVENIFRLILEREQLYGNDYPFLIRDSNKIIVKEIAELTLRNKLYFFLLFSSSLSLFNLFQPELTKEFEFICFKALKNFLPNDSEVRSFGKNTTYSGTAITKIRQLASELNVDIDERALDQISHRGTQERGLDLIGWIRFTDNVPNLLTILAQCACGKEWYQKLRETERYNRYFDFHCSKPIHVMFVPYSIIDYNRSIFYQNDECNDRIIFERKRILDLSKNAEVYNELISGEFIERCINAREDLV</sequence>
<protein>
    <submittedName>
        <fullName evidence="1">Uncharacterized protein</fullName>
    </submittedName>
</protein>
<dbReference type="RefSeq" id="WP_014771598.1">
    <property type="nucleotide sequence ID" value="NC_018010.1"/>
</dbReference>
<dbReference type="eggNOG" id="ENOG50334YV">
    <property type="taxonomic scope" value="Bacteria"/>
</dbReference>
<evidence type="ECO:0000313" key="1">
    <source>
        <dbReference type="EMBL" id="AFL83590.1"/>
    </source>
</evidence>
<evidence type="ECO:0000313" key="2">
    <source>
        <dbReference type="Proteomes" id="UP000006050"/>
    </source>
</evidence>